<reference evidence="2 3" key="2">
    <citation type="submission" date="2019-01" db="EMBL/GenBank/DDBJ databases">
        <title>The decoding of complex shrimp genome reveals the adaptation for benthos swimmer, frequently molting mechanism and breeding impact on genome.</title>
        <authorList>
            <person name="Sun Y."/>
            <person name="Gao Y."/>
            <person name="Yu Y."/>
        </authorList>
    </citation>
    <scope>NUCLEOTIDE SEQUENCE [LARGE SCALE GENOMIC DNA]</scope>
    <source>
        <tissue evidence="2">Muscle</tissue>
    </source>
</reference>
<comment type="caution">
    <text evidence="2">The sequence shown here is derived from an EMBL/GenBank/DDBJ whole genome shotgun (WGS) entry which is preliminary data.</text>
</comment>
<feature type="compositionally biased region" description="Low complexity" evidence="1">
    <location>
        <begin position="341"/>
        <end position="355"/>
    </location>
</feature>
<accession>A0A423TIQ5</accession>
<dbReference type="EMBL" id="QCYY01001670">
    <property type="protein sequence ID" value="ROT76339.1"/>
    <property type="molecule type" value="Genomic_DNA"/>
</dbReference>
<protein>
    <submittedName>
        <fullName evidence="2">Uncharacterized protein</fullName>
    </submittedName>
</protein>
<name>A0A423TIQ5_PENVA</name>
<evidence type="ECO:0000256" key="1">
    <source>
        <dbReference type="SAM" id="MobiDB-lite"/>
    </source>
</evidence>
<dbReference type="STRING" id="6689.A0A423TIQ5"/>
<reference evidence="2 3" key="1">
    <citation type="submission" date="2018-04" db="EMBL/GenBank/DDBJ databases">
        <authorList>
            <person name="Zhang X."/>
            <person name="Yuan J."/>
            <person name="Li F."/>
            <person name="Xiang J."/>
        </authorList>
    </citation>
    <scope>NUCLEOTIDE SEQUENCE [LARGE SCALE GENOMIC DNA]</scope>
    <source>
        <tissue evidence="2">Muscle</tissue>
    </source>
</reference>
<organism evidence="2 3">
    <name type="scientific">Penaeus vannamei</name>
    <name type="common">Whiteleg shrimp</name>
    <name type="synonym">Litopenaeus vannamei</name>
    <dbReference type="NCBI Taxonomy" id="6689"/>
    <lineage>
        <taxon>Eukaryota</taxon>
        <taxon>Metazoa</taxon>
        <taxon>Ecdysozoa</taxon>
        <taxon>Arthropoda</taxon>
        <taxon>Crustacea</taxon>
        <taxon>Multicrustacea</taxon>
        <taxon>Malacostraca</taxon>
        <taxon>Eumalacostraca</taxon>
        <taxon>Eucarida</taxon>
        <taxon>Decapoda</taxon>
        <taxon>Dendrobranchiata</taxon>
        <taxon>Penaeoidea</taxon>
        <taxon>Penaeidae</taxon>
        <taxon>Penaeus</taxon>
    </lineage>
</organism>
<feature type="region of interest" description="Disordered" evidence="1">
    <location>
        <begin position="341"/>
        <end position="360"/>
    </location>
</feature>
<sequence>MTQFPRISHFLHPPLPHFLFLLPSSFPSPPALLPLFPSSLFPLISFHFPHLPFLSHPISYYLVIPSSSHLSPLPTPFPPRRYSFSPRSFFLPLFSPSPSPLTSFYISQFPFLLRTSSPTLSRGSLPLFSFPPSAPSLRLLFLSSRFLSDLLILLLTFLPPAFHPHPIYPLSLAFFLSQTLLSSLPSLSLSPITHLLSSLLPFLLPTILPPVAPTSSLHQSSPSPLASLSSSSPIPYPSFHLALFDHPPTLPPLSLPLLLPINPLSGPHFLTSLLPPNSLLSTALLVYPPSHPTLPSSTSLPSLRHLPRLPHLLPSSVISLSLPSLEPSSFPLPPLSPSLPSTFSPSPSSPSSPNSSSPPTPPPLSFLLLPLLSPILYSPSLPHFLSPNSPLILPSFSSSAHLPPAAHPSRFLFLVLQNSKPSCLASPSPPPASHSLAMPHKSDQIAVNG</sequence>
<keyword evidence="3" id="KW-1185">Reference proteome</keyword>
<dbReference type="AlphaFoldDB" id="A0A423TIQ5"/>
<feature type="region of interest" description="Disordered" evidence="1">
    <location>
        <begin position="424"/>
        <end position="449"/>
    </location>
</feature>
<proteinExistence type="predicted"/>
<evidence type="ECO:0000313" key="2">
    <source>
        <dbReference type="EMBL" id="ROT76339.1"/>
    </source>
</evidence>
<evidence type="ECO:0000313" key="3">
    <source>
        <dbReference type="Proteomes" id="UP000283509"/>
    </source>
</evidence>
<dbReference type="Proteomes" id="UP000283509">
    <property type="component" value="Unassembled WGS sequence"/>
</dbReference>
<gene>
    <name evidence="2" type="ORF">C7M84_005067</name>
</gene>